<feature type="compositionally biased region" description="Polar residues" evidence="15">
    <location>
        <begin position="260"/>
        <end position="285"/>
    </location>
</feature>
<evidence type="ECO:0000256" key="13">
    <source>
        <dbReference type="RuleBase" id="RU000688"/>
    </source>
</evidence>
<evidence type="ECO:0000256" key="14">
    <source>
        <dbReference type="RuleBase" id="RU361191"/>
    </source>
</evidence>
<dbReference type="InterPro" id="IPR000995">
    <property type="entry name" value="Musac_Ach_rcpt"/>
</dbReference>
<name>A0A0P7U876_SCLFO</name>
<evidence type="ECO:0000256" key="2">
    <source>
        <dbReference type="ARBA" id="ARBA00022475"/>
    </source>
</evidence>
<evidence type="ECO:0000313" key="18">
    <source>
        <dbReference type="Proteomes" id="UP000034805"/>
    </source>
</evidence>
<dbReference type="InterPro" id="IPR000276">
    <property type="entry name" value="GPCR_Rhodpsn"/>
</dbReference>
<comment type="function">
    <text evidence="1">The muscarinic acetylcholine receptor mediates various cellular responses, including inhibition of adenylate cyclase, breakdown of phosphoinositides and modulation of potassium channels through the action of G proteins. Primary transducing effect is Pi turnover.</text>
</comment>
<dbReference type="GO" id="GO:0007197">
    <property type="term" value="P:adenylate cyclase-inhibiting G protein-coupled acetylcholine receptor signaling pathway"/>
    <property type="evidence" value="ECO:0007669"/>
    <property type="project" value="TreeGrafter"/>
</dbReference>
<accession>A0A0P7U876</accession>
<sequence>MNITSIHSNFSQDHNITTDPLGSHAIWEVVVIILITGPLSLITIIGNLLVIIAFRLNGHLRTVSNYFLLSLAVADVILGAISMNLYTTYIIMGRWTLGNLACDIWLAIDYVTSNASVMNLLIISFDRFFSVTRPLTYRVKRTPRRAAIMISLAWTISFVLWAPAILFWQYVVGKRTVPKNQCFIQFLSEPTITFGTAIAAFYLPVTIMIILYWRIYRETENRSQQLAGLVGTPDYRGTSSRSRHQETHSSSTKSSSSSSADTQGEESQNREVQSSCFPRQNTTRLLTGKGSEITSPSLGRRAYLKANSNGSWNVDDEDVSSCSSSGEEDAARKDKGSAVVHVPLIEMGNKSRGQTQRYETCAVPRVQESGAQRLGSQSSLDQAKPSSLMWPKSKKSRNTSLIREKKAARTLSAILLAFILTWTPYNIMVLVSTFCDLCVPGKLWQLGYWLCYVNSTVNPMCYALCNKSFRVTFKMLLLCRWDKRKWAKPHLSAPSHLRPHNSSSVA</sequence>
<keyword evidence="9 13" id="KW-0675">Receptor</keyword>
<dbReference type="Pfam" id="PF00001">
    <property type="entry name" value="7tm_1"/>
    <property type="match status" value="1"/>
</dbReference>
<gene>
    <name evidence="17" type="ORF">Z043_115351</name>
</gene>
<feature type="transmembrane region" description="Helical" evidence="14">
    <location>
        <begin position="29"/>
        <end position="54"/>
    </location>
</feature>
<keyword evidence="12 14" id="KW-0628">Postsynaptic cell membrane</keyword>
<dbReference type="SUPFAM" id="SSF81321">
    <property type="entry name" value="Family A G protein-coupled receptor-like"/>
    <property type="match status" value="1"/>
</dbReference>
<evidence type="ECO:0000256" key="9">
    <source>
        <dbReference type="ARBA" id="ARBA00023170"/>
    </source>
</evidence>
<proteinExistence type="inferred from homology"/>
<evidence type="ECO:0000256" key="3">
    <source>
        <dbReference type="ARBA" id="ARBA00022553"/>
    </source>
</evidence>
<keyword evidence="6 14" id="KW-0770">Synapse</keyword>
<feature type="region of interest" description="Disordered" evidence="15">
    <location>
        <begin position="228"/>
        <end position="293"/>
    </location>
</feature>
<evidence type="ECO:0000256" key="5">
    <source>
        <dbReference type="ARBA" id="ARBA00022989"/>
    </source>
</evidence>
<dbReference type="PANTHER" id="PTHR24247">
    <property type="entry name" value="5-HYDROXYTRYPTAMINE RECEPTOR"/>
    <property type="match status" value="1"/>
</dbReference>
<dbReference type="PRINTS" id="PR00237">
    <property type="entry name" value="GPCRRHODOPSN"/>
</dbReference>
<feature type="transmembrane region" description="Helical" evidence="14">
    <location>
        <begin position="66"/>
        <end position="92"/>
    </location>
</feature>
<feature type="transmembrane region" description="Helical" evidence="14">
    <location>
        <begin position="446"/>
        <end position="465"/>
    </location>
</feature>
<evidence type="ECO:0000256" key="10">
    <source>
        <dbReference type="ARBA" id="ARBA00023180"/>
    </source>
</evidence>
<feature type="compositionally biased region" description="Polar residues" evidence="15">
    <location>
        <begin position="374"/>
        <end position="385"/>
    </location>
</feature>
<keyword evidence="5 14" id="KW-1133">Transmembrane helix</keyword>
<evidence type="ECO:0000259" key="16">
    <source>
        <dbReference type="PROSITE" id="PS50262"/>
    </source>
</evidence>
<comment type="similarity">
    <text evidence="14">Belongs to the G-protein coupled receptor 1 family. Muscarinic acetylcholine receptor subfamily.</text>
</comment>
<dbReference type="FunFam" id="1.20.1070.10:FF:000047">
    <property type="entry name" value="Muscarinic acetylcholine receptor"/>
    <property type="match status" value="1"/>
</dbReference>
<comment type="subcellular location">
    <subcellularLocation>
        <location evidence="14">Cell membrane</location>
        <topology evidence="14">Multi-pass membrane protein</topology>
    </subcellularLocation>
    <subcellularLocation>
        <location evidence="14">Postsynaptic cell membrane</location>
        <topology evidence="14">Multi-pass membrane protein</topology>
    </subcellularLocation>
</comment>
<protein>
    <recommendedName>
        <fullName evidence="14">Muscarinic acetylcholine receptor</fullName>
    </recommendedName>
</protein>
<dbReference type="AlphaFoldDB" id="A0A0P7U876"/>
<dbReference type="PANTHER" id="PTHR24247:SF182">
    <property type="entry name" value="MUSCARINIC ACETYLCHOLINE RECEPTOR M1"/>
    <property type="match status" value="1"/>
</dbReference>
<keyword evidence="11 13" id="KW-0807">Transducer</keyword>
<feature type="transmembrane region" description="Helical" evidence="14">
    <location>
        <begin position="104"/>
        <end position="125"/>
    </location>
</feature>
<feature type="transmembrane region" description="Helical" evidence="14">
    <location>
        <begin position="413"/>
        <end position="434"/>
    </location>
</feature>
<evidence type="ECO:0000256" key="8">
    <source>
        <dbReference type="ARBA" id="ARBA00023136"/>
    </source>
</evidence>
<evidence type="ECO:0000256" key="15">
    <source>
        <dbReference type="SAM" id="MobiDB-lite"/>
    </source>
</evidence>
<keyword evidence="10" id="KW-0325">Glycoprotein</keyword>
<dbReference type="GO" id="GO:0045211">
    <property type="term" value="C:postsynaptic membrane"/>
    <property type="evidence" value="ECO:0007669"/>
    <property type="project" value="UniProtKB-SubCell"/>
</dbReference>
<organism evidence="17 18">
    <name type="scientific">Scleropages formosus</name>
    <name type="common">Asian bonytongue</name>
    <name type="synonym">Osteoglossum formosum</name>
    <dbReference type="NCBI Taxonomy" id="113540"/>
    <lineage>
        <taxon>Eukaryota</taxon>
        <taxon>Metazoa</taxon>
        <taxon>Chordata</taxon>
        <taxon>Craniata</taxon>
        <taxon>Vertebrata</taxon>
        <taxon>Euteleostomi</taxon>
        <taxon>Actinopterygii</taxon>
        <taxon>Neopterygii</taxon>
        <taxon>Teleostei</taxon>
        <taxon>Osteoglossocephala</taxon>
        <taxon>Osteoglossomorpha</taxon>
        <taxon>Osteoglossiformes</taxon>
        <taxon>Osteoglossidae</taxon>
        <taxon>Scleropages</taxon>
    </lineage>
</organism>
<dbReference type="Gene3D" id="1.20.1070.10">
    <property type="entry name" value="Rhodopsin 7-helix transmembrane proteins"/>
    <property type="match status" value="2"/>
</dbReference>
<dbReference type="Proteomes" id="UP000034805">
    <property type="component" value="Unassembled WGS sequence"/>
</dbReference>
<dbReference type="GO" id="GO:0030425">
    <property type="term" value="C:dendrite"/>
    <property type="evidence" value="ECO:0007669"/>
    <property type="project" value="TreeGrafter"/>
</dbReference>
<reference evidence="17 18" key="1">
    <citation type="submission" date="2015-08" db="EMBL/GenBank/DDBJ databases">
        <title>The genome of the Asian arowana (Scleropages formosus).</title>
        <authorList>
            <person name="Tan M.H."/>
            <person name="Gan H.M."/>
            <person name="Croft L.J."/>
            <person name="Austin C.M."/>
        </authorList>
    </citation>
    <scope>NUCLEOTIDE SEQUENCE [LARGE SCALE GENOMIC DNA]</scope>
    <source>
        <strain evidence="17">Aro1</strain>
    </source>
</reference>
<dbReference type="EMBL" id="JARO02005820">
    <property type="protein sequence ID" value="KPP66175.1"/>
    <property type="molecule type" value="Genomic_DNA"/>
</dbReference>
<evidence type="ECO:0000256" key="7">
    <source>
        <dbReference type="ARBA" id="ARBA00023040"/>
    </source>
</evidence>
<dbReference type="PROSITE" id="PS00237">
    <property type="entry name" value="G_PROTEIN_RECEP_F1_1"/>
    <property type="match status" value="1"/>
</dbReference>
<feature type="domain" description="G-protein coupled receptors family 1 profile" evidence="16">
    <location>
        <begin position="46"/>
        <end position="462"/>
    </location>
</feature>
<keyword evidence="4 13" id="KW-0812">Transmembrane</keyword>
<evidence type="ECO:0000256" key="6">
    <source>
        <dbReference type="ARBA" id="ARBA00023018"/>
    </source>
</evidence>
<keyword evidence="3" id="KW-0597">Phosphoprotein</keyword>
<feature type="region of interest" description="Disordered" evidence="15">
    <location>
        <begin position="370"/>
        <end position="392"/>
    </location>
</feature>
<feature type="transmembrane region" description="Helical" evidence="14">
    <location>
        <begin position="191"/>
        <end position="213"/>
    </location>
</feature>
<evidence type="ECO:0000313" key="17">
    <source>
        <dbReference type="EMBL" id="KPP66175.1"/>
    </source>
</evidence>
<dbReference type="GO" id="GO:0004993">
    <property type="term" value="F:G protein-coupled serotonin receptor activity"/>
    <property type="evidence" value="ECO:0007669"/>
    <property type="project" value="TreeGrafter"/>
</dbReference>
<keyword evidence="2 14" id="KW-1003">Cell membrane</keyword>
<feature type="compositionally biased region" description="Low complexity" evidence="15">
    <location>
        <begin position="249"/>
        <end position="259"/>
    </location>
</feature>
<evidence type="ECO:0000256" key="11">
    <source>
        <dbReference type="ARBA" id="ARBA00023224"/>
    </source>
</evidence>
<feature type="region of interest" description="Disordered" evidence="15">
    <location>
        <begin position="308"/>
        <end position="336"/>
    </location>
</feature>
<feature type="transmembrane region" description="Helical" evidence="14">
    <location>
        <begin position="146"/>
        <end position="171"/>
    </location>
</feature>
<evidence type="ECO:0000256" key="4">
    <source>
        <dbReference type="ARBA" id="ARBA00022692"/>
    </source>
</evidence>
<evidence type="ECO:0000256" key="12">
    <source>
        <dbReference type="ARBA" id="ARBA00023257"/>
    </source>
</evidence>
<dbReference type="GO" id="GO:0016907">
    <property type="term" value="F:G protein-coupled acetylcholine receptor activity"/>
    <property type="evidence" value="ECO:0007669"/>
    <property type="project" value="UniProtKB-UniRule"/>
</dbReference>
<dbReference type="PROSITE" id="PS50262">
    <property type="entry name" value="G_PROTEIN_RECEP_F1_2"/>
    <property type="match status" value="1"/>
</dbReference>
<dbReference type="PRINTS" id="PR00243">
    <property type="entry name" value="MUSCARINICR"/>
</dbReference>
<evidence type="ECO:0000256" key="1">
    <source>
        <dbReference type="ARBA" id="ARBA00003336"/>
    </source>
</evidence>
<dbReference type="CDD" id="cd15049">
    <property type="entry name" value="7tmA_mAChR"/>
    <property type="match status" value="1"/>
</dbReference>
<keyword evidence="7 13" id="KW-0297">G-protein coupled receptor</keyword>
<dbReference type="GO" id="GO:0007187">
    <property type="term" value="P:G protein-coupled receptor signaling pathway, coupled to cyclic nucleotide second messenger"/>
    <property type="evidence" value="ECO:0007669"/>
    <property type="project" value="TreeGrafter"/>
</dbReference>
<keyword evidence="8 14" id="KW-0472">Membrane</keyword>
<dbReference type="InterPro" id="IPR017452">
    <property type="entry name" value="GPCR_Rhodpsn_7TM"/>
</dbReference>
<dbReference type="SMART" id="SM01381">
    <property type="entry name" value="7TM_GPCR_Srsx"/>
    <property type="match status" value="1"/>
</dbReference>
<comment type="caution">
    <text evidence="17">The sequence shown here is derived from an EMBL/GenBank/DDBJ whole genome shotgun (WGS) entry which is preliminary data.</text>
</comment>